<evidence type="ECO:0008006" key="4">
    <source>
        <dbReference type="Google" id="ProtNLM"/>
    </source>
</evidence>
<keyword evidence="1" id="KW-1133">Transmembrane helix</keyword>
<gene>
    <name evidence="2" type="ORF">bsdE14_24080</name>
</gene>
<dbReference type="Gene3D" id="3.40.1000.10">
    <property type="entry name" value="Mog1/PsbP, alpha/beta/alpha sandwich"/>
    <property type="match status" value="1"/>
</dbReference>
<comment type="caution">
    <text evidence="2">The sequence shown here is derived from an EMBL/GenBank/DDBJ whole genome shotgun (WGS) entry which is preliminary data.</text>
</comment>
<dbReference type="Proteomes" id="UP001208567">
    <property type="component" value="Unassembled WGS sequence"/>
</dbReference>
<organism evidence="2 3">
    <name type="scientific">Clostridium omnivorum</name>
    <dbReference type="NCBI Taxonomy" id="1604902"/>
    <lineage>
        <taxon>Bacteria</taxon>
        <taxon>Bacillati</taxon>
        <taxon>Bacillota</taxon>
        <taxon>Clostridia</taxon>
        <taxon>Eubacteriales</taxon>
        <taxon>Clostridiaceae</taxon>
        <taxon>Clostridium</taxon>
    </lineage>
</organism>
<keyword evidence="1" id="KW-0472">Membrane</keyword>
<dbReference type="EMBL" id="BRXR01000001">
    <property type="protein sequence ID" value="GLC30998.1"/>
    <property type="molecule type" value="Genomic_DNA"/>
</dbReference>
<dbReference type="RefSeq" id="WP_264850276.1">
    <property type="nucleotide sequence ID" value="NZ_BRXR01000001.1"/>
</dbReference>
<keyword evidence="1" id="KW-0812">Transmembrane</keyword>
<keyword evidence="3" id="KW-1185">Reference proteome</keyword>
<evidence type="ECO:0000256" key="1">
    <source>
        <dbReference type="SAM" id="Phobius"/>
    </source>
</evidence>
<evidence type="ECO:0000313" key="2">
    <source>
        <dbReference type="EMBL" id="GLC30998.1"/>
    </source>
</evidence>
<protein>
    <recommendedName>
        <fullName evidence="4">PsbP C-terminal domain-containing protein</fullName>
    </recommendedName>
</protein>
<sequence length="195" mass="23055">MKVIVINRKRLGVTIVIIGLMFVLFGLEKKFDGRLKYVALMQNNINSLKAYEGLNRTFSYKLPSQWTTKEEKYEGNEVIYHNSFLSEDAITHGIVQVWNIKEDLKTFLDKSKMLNEQYSSAKNYNINPITINKHEGYLVTYTTKTESGNVYKAYEYFIENKNKFIRFSFFVREENFKENMPTIFKTIVETFNLKE</sequence>
<evidence type="ECO:0000313" key="3">
    <source>
        <dbReference type="Proteomes" id="UP001208567"/>
    </source>
</evidence>
<reference evidence="2 3" key="1">
    <citation type="journal article" date="2024" name="Int. J. Syst. Evol. Microbiol.">
        <title>Clostridium omnivorum sp. nov., isolated from anoxic soil under the treatment of reductive soil disinfestation.</title>
        <authorList>
            <person name="Ueki A."/>
            <person name="Tonouchi A."/>
            <person name="Kaku N."/>
            <person name="Honma S."/>
            <person name="Ueki K."/>
        </authorList>
    </citation>
    <scope>NUCLEOTIDE SEQUENCE [LARGE SCALE GENOMIC DNA]</scope>
    <source>
        <strain evidence="2 3">E14</strain>
    </source>
</reference>
<feature type="transmembrane region" description="Helical" evidence="1">
    <location>
        <begin position="12"/>
        <end position="27"/>
    </location>
</feature>
<proteinExistence type="predicted"/>
<accession>A0ABQ5N6Z6</accession>
<name>A0ABQ5N6Z6_9CLOT</name>